<evidence type="ECO:0000313" key="1">
    <source>
        <dbReference type="EMBL" id="OTP26739.1"/>
    </source>
</evidence>
<reference evidence="1 2" key="1">
    <citation type="submission" date="2017-05" db="EMBL/GenBank/DDBJ databases">
        <title>The Genome Sequence of Enterococcus mundtii 6B1_DIV0119.</title>
        <authorList>
            <consortium name="The Broad Institute Genomics Platform"/>
            <consortium name="The Broad Institute Genomic Center for Infectious Diseases"/>
            <person name="Earl A."/>
            <person name="Manson A."/>
            <person name="Schwartman J."/>
            <person name="Gilmore M."/>
            <person name="Abouelleil A."/>
            <person name="Cao P."/>
            <person name="Chapman S."/>
            <person name="Cusick C."/>
            <person name="Shea T."/>
            <person name="Young S."/>
            <person name="Neafsey D."/>
            <person name="Nusbaum C."/>
            <person name="Birren B."/>
        </authorList>
    </citation>
    <scope>NUCLEOTIDE SEQUENCE [LARGE SCALE GENOMIC DNA]</scope>
    <source>
        <strain evidence="1 2">6B1_DIV0119</strain>
    </source>
</reference>
<dbReference type="EMBL" id="NGMS01000001">
    <property type="protein sequence ID" value="OTP26739.1"/>
    <property type="molecule type" value="Genomic_DNA"/>
</dbReference>
<proteinExistence type="predicted"/>
<sequence length="43" mass="5255">MIPFFGELQVVLYDRDKDTKRVGLRRKSNEKIFTKKKEKQRID</sequence>
<gene>
    <name evidence="1" type="ORF">A5802_000456</name>
</gene>
<protein>
    <submittedName>
        <fullName evidence="1">Uncharacterized protein</fullName>
    </submittedName>
</protein>
<accession>A0A1I4LZC5</accession>
<comment type="caution">
    <text evidence="1">The sequence shown here is derived from an EMBL/GenBank/DDBJ whole genome shotgun (WGS) entry which is preliminary data.</text>
</comment>
<name>A0A1I4LZC5_ENTMU</name>
<dbReference type="Proteomes" id="UP000195024">
    <property type="component" value="Unassembled WGS sequence"/>
</dbReference>
<dbReference type="AlphaFoldDB" id="A0A1I4LZC5"/>
<evidence type="ECO:0000313" key="2">
    <source>
        <dbReference type="Proteomes" id="UP000195024"/>
    </source>
</evidence>
<organism evidence="1 2">
    <name type="scientific">Enterococcus mundtii</name>
    <dbReference type="NCBI Taxonomy" id="53346"/>
    <lineage>
        <taxon>Bacteria</taxon>
        <taxon>Bacillati</taxon>
        <taxon>Bacillota</taxon>
        <taxon>Bacilli</taxon>
        <taxon>Lactobacillales</taxon>
        <taxon>Enterococcaceae</taxon>
        <taxon>Enterococcus</taxon>
    </lineage>
</organism>